<dbReference type="Gene3D" id="3.40.50.720">
    <property type="entry name" value="NAD(P)-binding Rossmann-like Domain"/>
    <property type="match status" value="1"/>
</dbReference>
<evidence type="ECO:0000256" key="1">
    <source>
        <dbReference type="ARBA" id="ARBA00006484"/>
    </source>
</evidence>
<protein>
    <submittedName>
        <fullName evidence="4">Uncharacterized protein</fullName>
    </submittedName>
</protein>
<sequence length="85" mass="8999">MLDTTMISGNKQWSQLIVQDKVTLPDMNQVALAIGSNKGIGFAIVRALCKRFEGDVIATACDVGRGEAAIAELSKEGCQAKLTST</sequence>
<evidence type="ECO:0000313" key="5">
    <source>
        <dbReference type="Proteomes" id="UP001162480"/>
    </source>
</evidence>
<keyword evidence="5" id="KW-1185">Reference proteome</keyword>
<dbReference type="EMBL" id="OX597817">
    <property type="protein sequence ID" value="CAI9721758.1"/>
    <property type="molecule type" value="Genomic_DNA"/>
</dbReference>
<name>A0AA36AT15_OCTVU</name>
<dbReference type="SUPFAM" id="SSF51735">
    <property type="entry name" value="NAD(P)-binding Rossmann-fold domains"/>
    <property type="match status" value="1"/>
</dbReference>
<dbReference type="GO" id="GO:0016491">
    <property type="term" value="F:oxidoreductase activity"/>
    <property type="evidence" value="ECO:0007669"/>
    <property type="project" value="UniProtKB-KW"/>
</dbReference>
<evidence type="ECO:0000256" key="3">
    <source>
        <dbReference type="ARBA" id="ARBA00023002"/>
    </source>
</evidence>
<dbReference type="InterPro" id="IPR036291">
    <property type="entry name" value="NAD(P)-bd_dom_sf"/>
</dbReference>
<dbReference type="PANTHER" id="PTHR43963:SF6">
    <property type="entry name" value="CHAIN DEHYDROGENASE FAMILY PROTEIN, PUTATIVE (AFU_ORTHOLOGUE AFUA_3G15350)-RELATED"/>
    <property type="match status" value="1"/>
</dbReference>
<keyword evidence="2" id="KW-0521">NADP</keyword>
<evidence type="ECO:0000256" key="2">
    <source>
        <dbReference type="ARBA" id="ARBA00022857"/>
    </source>
</evidence>
<dbReference type="Proteomes" id="UP001162480">
    <property type="component" value="Chromosome 4"/>
</dbReference>
<reference evidence="4" key="1">
    <citation type="submission" date="2023-08" db="EMBL/GenBank/DDBJ databases">
        <authorList>
            <person name="Alioto T."/>
            <person name="Alioto T."/>
            <person name="Gomez Garrido J."/>
        </authorList>
    </citation>
    <scope>NUCLEOTIDE SEQUENCE</scope>
</reference>
<organism evidence="4 5">
    <name type="scientific">Octopus vulgaris</name>
    <name type="common">Common octopus</name>
    <dbReference type="NCBI Taxonomy" id="6645"/>
    <lineage>
        <taxon>Eukaryota</taxon>
        <taxon>Metazoa</taxon>
        <taxon>Spiralia</taxon>
        <taxon>Lophotrochozoa</taxon>
        <taxon>Mollusca</taxon>
        <taxon>Cephalopoda</taxon>
        <taxon>Coleoidea</taxon>
        <taxon>Octopodiformes</taxon>
        <taxon>Octopoda</taxon>
        <taxon>Incirrata</taxon>
        <taxon>Octopodidae</taxon>
        <taxon>Octopus</taxon>
    </lineage>
</organism>
<accession>A0AA36AT15</accession>
<keyword evidence="3" id="KW-0560">Oxidoreductase</keyword>
<proteinExistence type="inferred from homology"/>
<evidence type="ECO:0000313" key="4">
    <source>
        <dbReference type="EMBL" id="CAI9721758.1"/>
    </source>
</evidence>
<gene>
    <name evidence="4" type="ORF">OCTVUL_1B005217</name>
</gene>
<dbReference type="PANTHER" id="PTHR43963">
    <property type="entry name" value="CARBONYL REDUCTASE 1-RELATED"/>
    <property type="match status" value="1"/>
</dbReference>
<dbReference type="AlphaFoldDB" id="A0AA36AT15"/>
<comment type="similarity">
    <text evidence="1">Belongs to the short-chain dehydrogenases/reductases (SDR) family.</text>
</comment>